<dbReference type="InParanoid" id="M3Y4G7"/>
<proteinExistence type="predicted"/>
<feature type="compositionally biased region" description="Gly residues" evidence="1">
    <location>
        <begin position="27"/>
        <end position="36"/>
    </location>
</feature>
<feature type="region of interest" description="Disordered" evidence="1">
    <location>
        <begin position="1"/>
        <end position="46"/>
    </location>
</feature>
<feature type="region of interest" description="Disordered" evidence="1">
    <location>
        <begin position="79"/>
        <end position="101"/>
    </location>
</feature>
<name>M3Y4G7_MUSPF</name>
<protein>
    <submittedName>
        <fullName evidence="2">Uncharacterized protein</fullName>
    </submittedName>
</protein>
<evidence type="ECO:0000256" key="1">
    <source>
        <dbReference type="SAM" id="MobiDB-lite"/>
    </source>
</evidence>
<feature type="region of interest" description="Disordered" evidence="1">
    <location>
        <begin position="206"/>
        <end position="229"/>
    </location>
</feature>
<dbReference type="EMBL" id="AEYP01073085">
    <property type="status" value="NOT_ANNOTATED_CDS"/>
    <property type="molecule type" value="Genomic_DNA"/>
</dbReference>
<dbReference type="HOGENOM" id="CLU_1017561_0_0_1"/>
<reference evidence="2" key="1">
    <citation type="submission" date="2024-06" db="UniProtKB">
        <authorList>
            <consortium name="Ensembl"/>
        </authorList>
    </citation>
    <scope>IDENTIFICATION</scope>
</reference>
<sequence>GPGERRRPHSEARGAEARPHCLRGLGPSSGGGGTSGRGRELPSRICRPLSPPPLTAFFVCLSPPSGRFAARLTADGLVTVGPASSQPPPAEPGPAKGGGLRKSVDRYCLGAAAAAGNLGLPSGRPATSPGPALALPDLFRAGTLPSSLRVCPPNQLQDGARRPAPQLSALGQESWGTRPAPWLPHPPMILAYRGKFHPIKCQKTRPVPESVANGTRLRQHTRPDPLGTNLSERCGATLILAPRASQVRLELCHKVSRYQGREKESKLKQGEWER</sequence>
<organism evidence="2">
    <name type="scientific">Mustela putorius furo</name>
    <name type="common">European domestic ferret</name>
    <name type="synonym">Mustela furo</name>
    <dbReference type="NCBI Taxonomy" id="9669"/>
    <lineage>
        <taxon>Eukaryota</taxon>
        <taxon>Metazoa</taxon>
        <taxon>Chordata</taxon>
        <taxon>Craniata</taxon>
        <taxon>Vertebrata</taxon>
        <taxon>Euteleostomi</taxon>
        <taxon>Mammalia</taxon>
        <taxon>Eutheria</taxon>
        <taxon>Laurasiatheria</taxon>
        <taxon>Carnivora</taxon>
        <taxon>Caniformia</taxon>
        <taxon>Musteloidea</taxon>
        <taxon>Mustelidae</taxon>
        <taxon>Mustelinae</taxon>
        <taxon>Mustela</taxon>
    </lineage>
</organism>
<dbReference type="Ensembl" id="ENSMPUT00000006327.1">
    <property type="protein sequence ID" value="ENSMPUP00000006218.1"/>
    <property type="gene ID" value="ENSMPUG00000006272.1"/>
</dbReference>
<accession>M3Y4G7</accession>
<dbReference type="AlphaFoldDB" id="M3Y4G7"/>
<evidence type="ECO:0000313" key="2">
    <source>
        <dbReference type="Ensembl" id="ENSMPUP00000006218.1"/>
    </source>
</evidence>
<feature type="compositionally biased region" description="Basic and acidic residues" evidence="1">
    <location>
        <begin position="9"/>
        <end position="19"/>
    </location>
</feature>